<evidence type="ECO:0000313" key="1">
    <source>
        <dbReference type="EMBL" id="MBM7506951.1"/>
    </source>
</evidence>
<comment type="caution">
    <text evidence="1">The sequence shown here is derived from an EMBL/GenBank/DDBJ whole genome shotgun (WGS) entry which is preliminary data.</text>
</comment>
<protein>
    <recommendedName>
        <fullName evidence="3">3-methyladenine DNA glycosylase</fullName>
    </recommendedName>
</protein>
<reference evidence="1 2" key="1">
    <citation type="submission" date="2021-01" db="EMBL/GenBank/DDBJ databases">
        <title>Sequencing the genomes of 1000 actinobacteria strains.</title>
        <authorList>
            <person name="Klenk H.-P."/>
        </authorList>
    </citation>
    <scope>NUCLEOTIDE SEQUENCE [LARGE SCALE GENOMIC DNA]</scope>
    <source>
        <strain evidence="1 2">DSM 18239</strain>
    </source>
</reference>
<name>A0ABS2M6Y2_9ACTN</name>
<sequence>MEVLEREEWQARAASHAARVDAYVTPHLERREARVKHPVHDFLFTYYSQRPAQLRRWHPGVGTALADAPEYAGLKGYASTDGAVAVSAEHVERQRPLLEATRRLLRATAGRPAQLGCFGLHEWAMVYRLADDETRHADWPLRLGNEGTDAVVESHRISCSHFDAFRFFTEPARPLNTLSPAVDDRADFEQPGCLHAGMDLYKHAFRLSPMVPSDLVADCFELAREIRVLDMRAAPYDLSGLEVDGRPFTPVRIETAEGKREYAAAQAGFAERAAPLRARLLTHCDHLVQDRDLRGTNARRLDA</sequence>
<dbReference type="EMBL" id="JAFBBZ010000001">
    <property type="protein sequence ID" value="MBM7506951.1"/>
    <property type="molecule type" value="Genomic_DNA"/>
</dbReference>
<dbReference type="Proteomes" id="UP000732378">
    <property type="component" value="Unassembled WGS sequence"/>
</dbReference>
<dbReference type="RefSeq" id="WP_193667911.1">
    <property type="nucleotide sequence ID" value="NZ_JACDTV010000003.1"/>
</dbReference>
<evidence type="ECO:0008006" key="3">
    <source>
        <dbReference type="Google" id="ProtNLM"/>
    </source>
</evidence>
<organism evidence="1 2">
    <name type="scientific">Nocardioides salarius</name>
    <dbReference type="NCBI Taxonomy" id="374513"/>
    <lineage>
        <taxon>Bacteria</taxon>
        <taxon>Bacillati</taxon>
        <taxon>Actinomycetota</taxon>
        <taxon>Actinomycetes</taxon>
        <taxon>Propionibacteriales</taxon>
        <taxon>Nocardioidaceae</taxon>
        <taxon>Nocardioides</taxon>
    </lineage>
</organism>
<gene>
    <name evidence="1" type="ORF">JOE61_000765</name>
</gene>
<keyword evidence="2" id="KW-1185">Reference proteome</keyword>
<evidence type="ECO:0000313" key="2">
    <source>
        <dbReference type="Proteomes" id="UP000732378"/>
    </source>
</evidence>
<proteinExistence type="predicted"/>
<accession>A0ABS2M6Y2</accession>